<organism evidence="2 3">
    <name type="scientific">Aureobasidium melanogenum</name>
    <name type="common">Aureobasidium pullulans var. melanogenum</name>
    <dbReference type="NCBI Taxonomy" id="46634"/>
    <lineage>
        <taxon>Eukaryota</taxon>
        <taxon>Fungi</taxon>
        <taxon>Dikarya</taxon>
        <taxon>Ascomycota</taxon>
        <taxon>Pezizomycotina</taxon>
        <taxon>Dothideomycetes</taxon>
        <taxon>Dothideomycetidae</taxon>
        <taxon>Dothideales</taxon>
        <taxon>Saccotheciaceae</taxon>
        <taxon>Aureobasidium</taxon>
    </lineage>
</organism>
<protein>
    <recommendedName>
        <fullName evidence="1">Heterokaryon incompatibility domain-containing protein</fullName>
    </recommendedName>
</protein>
<dbReference type="Proteomes" id="UP000729357">
    <property type="component" value="Unassembled WGS sequence"/>
</dbReference>
<proteinExistence type="predicted"/>
<feature type="domain" description="Heterokaryon incompatibility" evidence="1">
    <location>
        <begin position="21"/>
        <end position="165"/>
    </location>
</feature>
<gene>
    <name evidence="2" type="ORF">KCU98_g7258</name>
</gene>
<feature type="non-terminal residue" evidence="2">
    <location>
        <position position="511"/>
    </location>
</feature>
<dbReference type="Pfam" id="PF06985">
    <property type="entry name" value="HET"/>
    <property type="match status" value="1"/>
</dbReference>
<dbReference type="PANTHER" id="PTHR39596">
    <property type="match status" value="1"/>
</dbReference>
<comment type="caution">
    <text evidence="2">The sequence shown here is derived from an EMBL/GenBank/DDBJ whole genome shotgun (WGS) entry which is preliminary data.</text>
</comment>
<evidence type="ECO:0000313" key="3">
    <source>
        <dbReference type="Proteomes" id="UP000729357"/>
    </source>
</evidence>
<sequence length="511" mass="58283">MDLSAPDLDLRIGVNDGTRPYTAISHVWSDGLGNPHCNELSRCKLESLRKIIRDSKEKREMSIPSLERFYAKIEDAMLFPKTRSRLYFWIDTLCIPTDPKHLRKKSMRHITPIFQGADQVVIVDADLQQYKPKKQESVWDIAFRENIIAHMLASKWSTRAWTLEEGALARNCQVQLEGDLVSLDQVTRAEVNWFSVQISKIWKKWITDVDQIKESTLFHISLNPMLADMLNKPRKRAARLGSSGDIARDRRLFQETRSSQFVTAWNELLERSATRQGDRVLIMANILDFNVEQLSALPREHRLPLLIESCHQIPISLMFNTECDSTGIAHSSRAWLPTDIRGDRMVSSALIDMRGLKETGRCKFSSGLESLICIKVDVLIPHGVMKFCILDAERRLGFVVEVLHGESVTAEDEQYYSAGSSTFLIIDPATGTSSLNGYTGRGARLSIQPNQREPVLLGFDRPLKAWSTEQWSYKTGHQPDFPTYEGLGRGITSNIFELDMRECLHSFERII</sequence>
<evidence type="ECO:0000313" key="2">
    <source>
        <dbReference type="EMBL" id="KAG9981743.1"/>
    </source>
</evidence>
<accession>A0A9P8FSN8</accession>
<evidence type="ECO:0000259" key="1">
    <source>
        <dbReference type="Pfam" id="PF06985"/>
    </source>
</evidence>
<dbReference type="AlphaFoldDB" id="A0A9P8FSN8"/>
<dbReference type="InterPro" id="IPR010730">
    <property type="entry name" value="HET"/>
</dbReference>
<dbReference type="PANTHER" id="PTHR39596:SF4">
    <property type="entry name" value="HET DOMAIN PROTEIN (AFU_ORTHOLOGUE AFUA_3G03140)-RELATED"/>
    <property type="match status" value="1"/>
</dbReference>
<dbReference type="EMBL" id="JAHFXS010000807">
    <property type="protein sequence ID" value="KAG9981743.1"/>
    <property type="molecule type" value="Genomic_DNA"/>
</dbReference>
<keyword evidence="3" id="KW-1185">Reference proteome</keyword>
<reference evidence="2" key="1">
    <citation type="journal article" date="2021" name="J Fungi (Basel)">
        <title>Virulence traits and population genomics of the black yeast Aureobasidium melanogenum.</title>
        <authorList>
            <person name="Cernosa A."/>
            <person name="Sun X."/>
            <person name="Gostincar C."/>
            <person name="Fang C."/>
            <person name="Gunde-Cimerman N."/>
            <person name="Song Z."/>
        </authorList>
    </citation>
    <scope>NUCLEOTIDE SEQUENCE</scope>
    <source>
        <strain evidence="2">EXF-9298</strain>
    </source>
</reference>
<reference evidence="2" key="2">
    <citation type="submission" date="2021-08" db="EMBL/GenBank/DDBJ databases">
        <authorList>
            <person name="Gostincar C."/>
            <person name="Sun X."/>
            <person name="Song Z."/>
            <person name="Gunde-Cimerman N."/>
        </authorList>
    </citation>
    <scope>NUCLEOTIDE SEQUENCE</scope>
    <source>
        <strain evidence="2">EXF-9298</strain>
    </source>
</reference>
<name>A0A9P8FSN8_AURME</name>